<evidence type="ECO:0000313" key="2">
    <source>
        <dbReference type="EMBL" id="KAF6457213.1"/>
    </source>
</evidence>
<protein>
    <submittedName>
        <fullName evidence="2">Uncharacterized protein</fullName>
    </submittedName>
</protein>
<dbReference type="EMBL" id="JACASE010000006">
    <property type="protein sequence ID" value="KAF6457213.1"/>
    <property type="molecule type" value="Genomic_DNA"/>
</dbReference>
<accession>A0A7J8GAX0</accession>
<name>A0A7J8GAX0_ROUAE</name>
<feature type="compositionally biased region" description="Basic and acidic residues" evidence="1">
    <location>
        <begin position="121"/>
        <end position="143"/>
    </location>
</feature>
<organism evidence="2 3">
    <name type="scientific">Rousettus aegyptiacus</name>
    <name type="common">Egyptian fruit bat</name>
    <name type="synonym">Pteropus aegyptiacus</name>
    <dbReference type="NCBI Taxonomy" id="9407"/>
    <lineage>
        <taxon>Eukaryota</taxon>
        <taxon>Metazoa</taxon>
        <taxon>Chordata</taxon>
        <taxon>Craniata</taxon>
        <taxon>Vertebrata</taxon>
        <taxon>Euteleostomi</taxon>
        <taxon>Mammalia</taxon>
        <taxon>Eutheria</taxon>
        <taxon>Laurasiatheria</taxon>
        <taxon>Chiroptera</taxon>
        <taxon>Yinpterochiroptera</taxon>
        <taxon>Pteropodoidea</taxon>
        <taxon>Pteropodidae</taxon>
        <taxon>Rousettinae</taxon>
        <taxon>Rousettus</taxon>
    </lineage>
</organism>
<sequence length="143" mass="15372">MREVSLESLPTLHSRWCGLEAPRKVPEPLSHPHLSGPKGHVDLLEARGKTEATGASGTRPRAHQSRAGVCVLGVGEACPRGVSPPTPALRGPSLCSGWRLSHFLHFCEGKSLGCLPSPHAPPERRSQLDSSAKCRDFRPHPCP</sequence>
<reference evidence="2 3" key="1">
    <citation type="journal article" date="2020" name="Nature">
        <title>Six reference-quality genomes reveal evolution of bat adaptations.</title>
        <authorList>
            <person name="Jebb D."/>
            <person name="Huang Z."/>
            <person name="Pippel M."/>
            <person name="Hughes G.M."/>
            <person name="Lavrichenko K."/>
            <person name="Devanna P."/>
            <person name="Winkler S."/>
            <person name="Jermiin L.S."/>
            <person name="Skirmuntt E.C."/>
            <person name="Katzourakis A."/>
            <person name="Burkitt-Gray L."/>
            <person name="Ray D.A."/>
            <person name="Sullivan K.A.M."/>
            <person name="Roscito J.G."/>
            <person name="Kirilenko B.M."/>
            <person name="Davalos L.M."/>
            <person name="Corthals A.P."/>
            <person name="Power M.L."/>
            <person name="Jones G."/>
            <person name="Ransome R.D."/>
            <person name="Dechmann D.K.N."/>
            <person name="Locatelli A.G."/>
            <person name="Puechmaille S.J."/>
            <person name="Fedrigo O."/>
            <person name="Jarvis E.D."/>
            <person name="Hiller M."/>
            <person name="Vernes S.C."/>
            <person name="Myers E.W."/>
            <person name="Teeling E.C."/>
        </authorList>
    </citation>
    <scope>NUCLEOTIDE SEQUENCE [LARGE SCALE GENOMIC DNA]</scope>
    <source>
        <strain evidence="2">MRouAeg1</strain>
        <tissue evidence="2">Muscle</tissue>
    </source>
</reference>
<gene>
    <name evidence="2" type="ORF">HJG63_011744</name>
</gene>
<evidence type="ECO:0000256" key="1">
    <source>
        <dbReference type="SAM" id="MobiDB-lite"/>
    </source>
</evidence>
<dbReference type="Proteomes" id="UP000593571">
    <property type="component" value="Unassembled WGS sequence"/>
</dbReference>
<comment type="caution">
    <text evidence="2">The sequence shown here is derived from an EMBL/GenBank/DDBJ whole genome shotgun (WGS) entry which is preliminary data.</text>
</comment>
<keyword evidence="3" id="KW-1185">Reference proteome</keyword>
<evidence type="ECO:0000313" key="3">
    <source>
        <dbReference type="Proteomes" id="UP000593571"/>
    </source>
</evidence>
<dbReference type="AlphaFoldDB" id="A0A7J8GAX0"/>
<proteinExistence type="predicted"/>
<feature type="region of interest" description="Disordered" evidence="1">
    <location>
        <begin position="118"/>
        <end position="143"/>
    </location>
</feature>